<reference evidence="2" key="1">
    <citation type="journal article" date="2019" name="Int. J. Syst. Evol. Microbiol.">
        <title>The Global Catalogue of Microorganisms (GCM) 10K type strain sequencing project: providing services to taxonomists for standard genome sequencing and annotation.</title>
        <authorList>
            <consortium name="The Broad Institute Genomics Platform"/>
            <consortium name="The Broad Institute Genome Sequencing Center for Infectious Disease"/>
            <person name="Wu L."/>
            <person name="Ma J."/>
        </authorList>
    </citation>
    <scope>NUCLEOTIDE SEQUENCE [LARGE SCALE GENOMIC DNA]</scope>
    <source>
        <strain evidence="2">CCUG 59778</strain>
    </source>
</reference>
<name>A0ABV8X8H3_9LACT</name>
<evidence type="ECO:0000313" key="2">
    <source>
        <dbReference type="Proteomes" id="UP001595817"/>
    </source>
</evidence>
<protein>
    <submittedName>
        <fullName evidence="1">Uncharacterized protein</fullName>
    </submittedName>
</protein>
<dbReference type="EMBL" id="JBHSEC010000019">
    <property type="protein sequence ID" value="MFC4410937.1"/>
    <property type="molecule type" value="Genomic_DNA"/>
</dbReference>
<organism evidence="1 2">
    <name type="scientific">Chungangia koreensis</name>
    <dbReference type="NCBI Taxonomy" id="752657"/>
    <lineage>
        <taxon>Bacteria</taxon>
        <taxon>Bacillati</taxon>
        <taxon>Bacillota</taxon>
        <taxon>Bacilli</taxon>
        <taxon>Lactobacillales</taxon>
        <taxon>Chungangia</taxon>
    </lineage>
</organism>
<dbReference type="Proteomes" id="UP001595817">
    <property type="component" value="Unassembled WGS sequence"/>
</dbReference>
<dbReference type="RefSeq" id="WP_378155341.1">
    <property type="nucleotide sequence ID" value="NZ_JBHSEC010000019.1"/>
</dbReference>
<comment type="caution">
    <text evidence="1">The sequence shown here is derived from an EMBL/GenBank/DDBJ whole genome shotgun (WGS) entry which is preliminary data.</text>
</comment>
<sequence length="115" mass="13111">MSRKRCREWQRKRKRKYYSPLIQPAEHCGPADVAFLEEEIMIEARVNVSPEVTIGRVRMECLDYSLDPCDSMCSCSDECSYVINQLVRVSIPVRFGAKAEVDSCGIDCSPVRPCC</sequence>
<proteinExistence type="predicted"/>
<evidence type="ECO:0000313" key="1">
    <source>
        <dbReference type="EMBL" id="MFC4410937.1"/>
    </source>
</evidence>
<accession>A0ABV8X8H3</accession>
<keyword evidence="2" id="KW-1185">Reference proteome</keyword>
<gene>
    <name evidence="1" type="ORF">ACFOZY_10960</name>
</gene>